<dbReference type="AlphaFoldDB" id="A0A1W2FTV2"/>
<evidence type="ECO:0000313" key="2">
    <source>
        <dbReference type="EMBL" id="SMD25303.1"/>
    </source>
</evidence>
<protein>
    <submittedName>
        <fullName evidence="2">Pentapeptide repeat-containing protein</fullName>
    </submittedName>
</protein>
<dbReference type="PANTHER" id="PTHR14136:SF17">
    <property type="entry name" value="BTB_POZ DOMAIN-CONTAINING PROTEIN KCTD9"/>
    <property type="match status" value="1"/>
</dbReference>
<name>A0A1W2FTV2_9PSEU</name>
<evidence type="ECO:0000313" key="3">
    <source>
        <dbReference type="Proteomes" id="UP000192840"/>
    </source>
</evidence>
<accession>A0A1W2FTV2</accession>
<dbReference type="SUPFAM" id="SSF141571">
    <property type="entry name" value="Pentapeptide repeat-like"/>
    <property type="match status" value="1"/>
</dbReference>
<dbReference type="EMBL" id="FWYC01000026">
    <property type="protein sequence ID" value="SMD25303.1"/>
    <property type="molecule type" value="Genomic_DNA"/>
</dbReference>
<dbReference type="Proteomes" id="UP000192840">
    <property type="component" value="Unassembled WGS sequence"/>
</dbReference>
<dbReference type="Pfam" id="PF00805">
    <property type="entry name" value="Pentapeptide"/>
    <property type="match status" value="1"/>
</dbReference>
<dbReference type="PANTHER" id="PTHR14136">
    <property type="entry name" value="BTB_POZ DOMAIN-CONTAINING PROTEIN KCTD9"/>
    <property type="match status" value="1"/>
</dbReference>
<organism evidence="2 3">
    <name type="scientific">Lentzea albidocapillata</name>
    <dbReference type="NCBI Taxonomy" id="40571"/>
    <lineage>
        <taxon>Bacteria</taxon>
        <taxon>Bacillati</taxon>
        <taxon>Actinomycetota</taxon>
        <taxon>Actinomycetes</taxon>
        <taxon>Pseudonocardiales</taxon>
        <taxon>Pseudonocardiaceae</taxon>
        <taxon>Lentzea</taxon>
    </lineage>
</organism>
<keyword evidence="1" id="KW-0812">Transmembrane</keyword>
<sequence length="270" mass="28310">MRKTVARATGWTLVAIAALVLVAVVFAAFGPLPGSLLGFSPVSNRLTPNESIIAEGAIRSAILQAVAGILLVIGAITAWRQMLIARRQQAVGQRVAVTEAFAKAAELLAKNDALALRLSGVYAMDRVADSDPSERPRIAEILSTFVRDGVPLDGGLPRDVRASLQVLVRRDWAMGVDLSGIRLSDARLPNARLEGATLAGTDFSGAVLRNAKLEGADLSGADLRRADLCGADLRGAALAGVRLSAAIADDSTRWPKGFSPSDHGVRTSTI</sequence>
<dbReference type="InterPro" id="IPR051082">
    <property type="entry name" value="Pentapeptide-BTB/POZ_domain"/>
</dbReference>
<dbReference type="OrthoDB" id="4563217at2"/>
<keyword evidence="1" id="KW-1133">Transmembrane helix</keyword>
<gene>
    <name evidence="2" type="ORF">SAMN05660733_08101</name>
</gene>
<keyword evidence="3" id="KW-1185">Reference proteome</keyword>
<dbReference type="Gene3D" id="2.160.20.80">
    <property type="entry name" value="E3 ubiquitin-protein ligase SopA"/>
    <property type="match status" value="1"/>
</dbReference>
<proteinExistence type="predicted"/>
<keyword evidence="1" id="KW-0472">Membrane</keyword>
<feature type="transmembrane region" description="Helical" evidence="1">
    <location>
        <begin position="61"/>
        <end position="79"/>
    </location>
</feature>
<reference evidence="3" key="1">
    <citation type="submission" date="2017-04" db="EMBL/GenBank/DDBJ databases">
        <authorList>
            <person name="Varghese N."/>
            <person name="Submissions S."/>
        </authorList>
    </citation>
    <scope>NUCLEOTIDE SEQUENCE [LARGE SCALE GENOMIC DNA]</scope>
    <source>
        <strain evidence="3">DSM 44073</strain>
    </source>
</reference>
<evidence type="ECO:0000256" key="1">
    <source>
        <dbReference type="SAM" id="Phobius"/>
    </source>
</evidence>
<dbReference type="InterPro" id="IPR001646">
    <property type="entry name" value="5peptide_repeat"/>
</dbReference>
<dbReference type="STRING" id="40571.SAMN05660733_08101"/>